<reference evidence="2" key="1">
    <citation type="submission" date="2020-05" db="EMBL/GenBank/DDBJ databases">
        <authorList>
            <person name="Chiriac C."/>
            <person name="Salcher M."/>
            <person name="Ghai R."/>
            <person name="Kavagutti S V."/>
        </authorList>
    </citation>
    <scope>NUCLEOTIDE SEQUENCE</scope>
</reference>
<dbReference type="Pfam" id="PF09754">
    <property type="entry name" value="PAC2"/>
    <property type="match status" value="1"/>
</dbReference>
<evidence type="ECO:0000313" key="1">
    <source>
        <dbReference type="EMBL" id="CAB5027876.1"/>
    </source>
</evidence>
<dbReference type="AlphaFoldDB" id="A0A6J7U3L5"/>
<name>A0A6J7U3L5_9ZZZZ</name>
<accession>A0A6J7U3L5</accession>
<dbReference type="InterPro" id="IPR008492">
    <property type="entry name" value="Rv2714-like"/>
</dbReference>
<dbReference type="PIRSF" id="PIRSF028754">
    <property type="entry name" value="UCP028754"/>
    <property type="match status" value="1"/>
</dbReference>
<gene>
    <name evidence="1" type="ORF">UFOPK4098_01284</name>
    <name evidence="2" type="ORF">UFOPK4347_00270</name>
</gene>
<sequence>MRPPLRIDGELPTLHEPVLIVMLTGWIDASAAAFGAMEAIKKGTHAQRIVTFDPDSFIDYRVRRPMMELRDGKNNKLVWSAPEMYAGKDDNDRDVLILCGPEPDSAWLYFADVVGDLCLKLGVVKMFGIGAYPFAAPHTRPPQLSCTSPSEVALAEVPFIKSSADVPAGMESVLEHAMQERGIQALGLWGQVPHYVSAMPYPAASAALVGAVQMVAGLSIDVADLRAEAVLQRERIDKLVSGNAEHLQMVQQLETAFDEAVSAGNIIADTQSSGSGDAIADEIESFLREQNDLGN</sequence>
<proteinExistence type="predicted"/>
<dbReference type="EMBL" id="CAFBPN010000090">
    <property type="protein sequence ID" value="CAB5027876.1"/>
    <property type="molecule type" value="Genomic_DNA"/>
</dbReference>
<dbReference type="Gene3D" id="3.40.50.10900">
    <property type="entry name" value="PAC-like subunit"/>
    <property type="match status" value="1"/>
</dbReference>
<dbReference type="EMBL" id="CAFBQU010000004">
    <property type="protein sequence ID" value="CAB5060315.1"/>
    <property type="molecule type" value="Genomic_DNA"/>
</dbReference>
<dbReference type="InterPro" id="IPR038389">
    <property type="entry name" value="PSMG2_sf"/>
</dbReference>
<evidence type="ECO:0000313" key="2">
    <source>
        <dbReference type="EMBL" id="CAB5060315.1"/>
    </source>
</evidence>
<dbReference type="InterPro" id="IPR019151">
    <property type="entry name" value="Proteasome_assmbl_chaperone_2"/>
</dbReference>
<protein>
    <submittedName>
        <fullName evidence="2">Unannotated protein</fullName>
    </submittedName>
</protein>
<organism evidence="2">
    <name type="scientific">freshwater metagenome</name>
    <dbReference type="NCBI Taxonomy" id="449393"/>
    <lineage>
        <taxon>unclassified sequences</taxon>
        <taxon>metagenomes</taxon>
        <taxon>ecological metagenomes</taxon>
    </lineage>
</organism>
<dbReference type="SUPFAM" id="SSF159659">
    <property type="entry name" value="Cgl1923-like"/>
    <property type="match status" value="1"/>
</dbReference>